<reference evidence="1" key="1">
    <citation type="journal article" date="2014" name="Front. Microbiol.">
        <title>High frequency of phylogenetically diverse reductive dehalogenase-homologous genes in deep subseafloor sedimentary metagenomes.</title>
        <authorList>
            <person name="Kawai M."/>
            <person name="Futagami T."/>
            <person name="Toyoda A."/>
            <person name="Takaki Y."/>
            <person name="Nishi S."/>
            <person name="Hori S."/>
            <person name="Arai W."/>
            <person name="Tsubouchi T."/>
            <person name="Morono Y."/>
            <person name="Uchiyama I."/>
            <person name="Ito T."/>
            <person name="Fujiyama A."/>
            <person name="Inagaki F."/>
            <person name="Takami H."/>
        </authorList>
    </citation>
    <scope>NUCLEOTIDE SEQUENCE</scope>
    <source>
        <strain evidence="1">Expedition CK06-06</strain>
    </source>
</reference>
<protein>
    <submittedName>
        <fullName evidence="1">Uncharacterized protein</fullName>
    </submittedName>
</protein>
<gene>
    <name evidence="1" type="ORF">S01H1_52713</name>
</gene>
<dbReference type="EMBL" id="BARS01034088">
    <property type="protein sequence ID" value="GAG18277.1"/>
    <property type="molecule type" value="Genomic_DNA"/>
</dbReference>
<sequence length="139" mass="15339">IANMEGVMKVNYTKEERPPEVLTLEAGHVYSHWGGSLFIAVTHGGITRLVSLLSGRIYINEEFEPEDWFGLSDVTDEVCIGNHPTEKPFDPELPWAEGGRHPNVSPVSPHCIVDEDEPIFPVAPVTTRECPSCGCGLRL</sequence>
<name>X0W4N4_9ZZZZ</name>
<feature type="non-terminal residue" evidence="1">
    <location>
        <position position="1"/>
    </location>
</feature>
<accession>X0W4N4</accession>
<proteinExistence type="predicted"/>
<evidence type="ECO:0000313" key="1">
    <source>
        <dbReference type="EMBL" id="GAG18277.1"/>
    </source>
</evidence>
<comment type="caution">
    <text evidence="1">The sequence shown here is derived from an EMBL/GenBank/DDBJ whole genome shotgun (WGS) entry which is preliminary data.</text>
</comment>
<organism evidence="1">
    <name type="scientific">marine sediment metagenome</name>
    <dbReference type="NCBI Taxonomy" id="412755"/>
    <lineage>
        <taxon>unclassified sequences</taxon>
        <taxon>metagenomes</taxon>
        <taxon>ecological metagenomes</taxon>
    </lineage>
</organism>
<dbReference type="AlphaFoldDB" id="X0W4N4"/>